<keyword evidence="3" id="KW-1185">Reference proteome</keyword>
<protein>
    <recommendedName>
        <fullName evidence="1">DUF348 domain-containing protein</fullName>
    </recommendedName>
</protein>
<comment type="caution">
    <text evidence="2">The sequence shown here is derived from an EMBL/GenBank/DDBJ whole genome shotgun (WGS) entry which is preliminary data.</text>
</comment>
<evidence type="ECO:0000313" key="3">
    <source>
        <dbReference type="Proteomes" id="UP000299102"/>
    </source>
</evidence>
<sequence>MINLWVSSEYEVSVAFVQLRSVKTTTTTTRHLVSEIFDAEGVRLSEDDRVQPDREWRCSISELCYRPQV</sequence>
<dbReference type="Proteomes" id="UP000299102">
    <property type="component" value="Unassembled WGS sequence"/>
</dbReference>
<feature type="domain" description="DUF348" evidence="1">
    <location>
        <begin position="23"/>
        <end position="54"/>
    </location>
</feature>
<dbReference type="EMBL" id="BGZK01002729">
    <property type="protein sequence ID" value="GBP96070.1"/>
    <property type="molecule type" value="Genomic_DNA"/>
</dbReference>
<proteinExistence type="predicted"/>
<organism evidence="2 3">
    <name type="scientific">Eumeta variegata</name>
    <name type="common">Bagworm moth</name>
    <name type="synonym">Eumeta japonica</name>
    <dbReference type="NCBI Taxonomy" id="151549"/>
    <lineage>
        <taxon>Eukaryota</taxon>
        <taxon>Metazoa</taxon>
        <taxon>Ecdysozoa</taxon>
        <taxon>Arthropoda</taxon>
        <taxon>Hexapoda</taxon>
        <taxon>Insecta</taxon>
        <taxon>Pterygota</taxon>
        <taxon>Neoptera</taxon>
        <taxon>Endopterygota</taxon>
        <taxon>Lepidoptera</taxon>
        <taxon>Glossata</taxon>
        <taxon>Ditrysia</taxon>
        <taxon>Tineoidea</taxon>
        <taxon>Psychidae</taxon>
        <taxon>Oiketicinae</taxon>
        <taxon>Eumeta</taxon>
    </lineage>
</organism>
<gene>
    <name evidence="2" type="ORF">EVAR_68468_1</name>
</gene>
<accession>A0A4C2A7B1</accession>
<dbReference type="Pfam" id="PF03990">
    <property type="entry name" value="DUF348"/>
    <property type="match status" value="1"/>
</dbReference>
<evidence type="ECO:0000259" key="1">
    <source>
        <dbReference type="Pfam" id="PF03990"/>
    </source>
</evidence>
<name>A0A4C2A7B1_EUMVA</name>
<dbReference type="InterPro" id="IPR007137">
    <property type="entry name" value="DUF348"/>
</dbReference>
<reference evidence="2 3" key="1">
    <citation type="journal article" date="2019" name="Commun. Biol.">
        <title>The bagworm genome reveals a unique fibroin gene that provides high tensile strength.</title>
        <authorList>
            <person name="Kono N."/>
            <person name="Nakamura H."/>
            <person name="Ohtoshi R."/>
            <person name="Tomita M."/>
            <person name="Numata K."/>
            <person name="Arakawa K."/>
        </authorList>
    </citation>
    <scope>NUCLEOTIDE SEQUENCE [LARGE SCALE GENOMIC DNA]</scope>
</reference>
<evidence type="ECO:0000313" key="2">
    <source>
        <dbReference type="EMBL" id="GBP96070.1"/>
    </source>
</evidence>
<dbReference type="AlphaFoldDB" id="A0A4C2A7B1"/>